<dbReference type="InterPro" id="IPR029442">
    <property type="entry name" value="GyrI-like"/>
</dbReference>
<accession>A0A8T7M1S8</accession>
<protein>
    <submittedName>
        <fullName evidence="2">GyrI-like domain-containing protein</fullName>
    </submittedName>
</protein>
<gene>
    <name evidence="2" type="ORF">HXX08_09350</name>
    <name evidence="3" type="ORF">OZ401_001214</name>
</gene>
<evidence type="ECO:0000313" key="4">
    <source>
        <dbReference type="Proteomes" id="UP000521676"/>
    </source>
</evidence>
<dbReference type="Gene3D" id="3.20.80.10">
    <property type="entry name" value="Regulatory factor, effector binding domain"/>
    <property type="match status" value="1"/>
</dbReference>
<dbReference type="Proteomes" id="UP000521676">
    <property type="component" value="Unassembled WGS sequence"/>
</dbReference>
<dbReference type="SUPFAM" id="SSF55136">
    <property type="entry name" value="Probable bacterial effector-binding domain"/>
    <property type="match status" value="1"/>
</dbReference>
<dbReference type="PIRSF" id="PIRSF031644">
    <property type="entry name" value="UCP031644"/>
    <property type="match status" value="1"/>
</dbReference>
<dbReference type="RefSeq" id="WP_341469820.1">
    <property type="nucleotide sequence ID" value="NZ_CP128399.1"/>
</dbReference>
<keyword evidence="5" id="KW-1185">Reference proteome</keyword>
<dbReference type="Pfam" id="PF06445">
    <property type="entry name" value="GyrI-like"/>
    <property type="match status" value="1"/>
</dbReference>
<evidence type="ECO:0000313" key="3">
    <source>
        <dbReference type="EMBL" id="WJW67930.1"/>
    </source>
</evidence>
<name>A0A8T7M1S8_9CHLR</name>
<dbReference type="Proteomes" id="UP001431572">
    <property type="component" value="Chromosome 1"/>
</dbReference>
<proteinExistence type="predicted"/>
<evidence type="ECO:0000259" key="1">
    <source>
        <dbReference type="Pfam" id="PF06445"/>
    </source>
</evidence>
<reference evidence="2 4" key="1">
    <citation type="submission" date="2020-06" db="EMBL/GenBank/DDBJ databases">
        <title>Anoxygenic phototrophic Chloroflexota member uses a Type I reaction center.</title>
        <authorList>
            <person name="Tsuji J.M."/>
            <person name="Shaw N.A."/>
            <person name="Nagashima S."/>
            <person name="Venkiteswaran J."/>
            <person name="Schiff S.L."/>
            <person name="Hanada S."/>
            <person name="Tank M."/>
            <person name="Neufeld J.D."/>
        </authorList>
    </citation>
    <scope>NUCLEOTIDE SEQUENCE [LARGE SCALE GENOMIC DNA]</scope>
    <source>
        <strain evidence="2">L227-S17</strain>
    </source>
</reference>
<dbReference type="AlphaFoldDB" id="A0A8T7M1S8"/>
<sequence length="204" mass="23319">MPVLDFKKEMKELFNPSAKEASLVEVLPLQFLMIDGEGDPNTSEQFNDSVGALYSLSYTLKFALKKEPEPIEYSVAPLQGLWWMDDMSQFSMESKAGWKWTLMIMQPPQVTPAALERAIAEAFKKKGLETIRQVRLETYHEGLAAQIMHLGPYEAEPPTIQKLHQYIHAQGYQLRGKHHEIYLSDPKRTAAEKMKTIIRQPVGK</sequence>
<dbReference type="EMBL" id="JACATZ010000001">
    <property type="protein sequence ID" value="NWJ46070.1"/>
    <property type="molecule type" value="Genomic_DNA"/>
</dbReference>
<evidence type="ECO:0000313" key="2">
    <source>
        <dbReference type="EMBL" id="NWJ46070.1"/>
    </source>
</evidence>
<reference evidence="3" key="2">
    <citation type="journal article" date="2024" name="Nature">
        <title>Anoxygenic phototroph of the Chloroflexota uses a type I reaction centre.</title>
        <authorList>
            <person name="Tsuji J.M."/>
            <person name="Shaw N.A."/>
            <person name="Nagashima S."/>
            <person name="Venkiteswaran J.J."/>
            <person name="Schiff S.L."/>
            <person name="Watanabe T."/>
            <person name="Fukui M."/>
            <person name="Hanada S."/>
            <person name="Tank M."/>
            <person name="Neufeld J.D."/>
        </authorList>
    </citation>
    <scope>NUCLEOTIDE SEQUENCE</scope>
    <source>
        <strain evidence="3">L227-S17</strain>
    </source>
</reference>
<dbReference type="EMBL" id="CP128399">
    <property type="protein sequence ID" value="WJW67930.1"/>
    <property type="molecule type" value="Genomic_DNA"/>
</dbReference>
<evidence type="ECO:0000313" key="5">
    <source>
        <dbReference type="Proteomes" id="UP001431572"/>
    </source>
</evidence>
<organism evidence="2 4">
    <name type="scientific">Candidatus Chlorohelix allophototropha</name>
    <dbReference type="NCBI Taxonomy" id="3003348"/>
    <lineage>
        <taxon>Bacteria</taxon>
        <taxon>Bacillati</taxon>
        <taxon>Chloroflexota</taxon>
        <taxon>Chloroflexia</taxon>
        <taxon>Candidatus Chloroheliales</taxon>
        <taxon>Candidatus Chloroheliaceae</taxon>
        <taxon>Candidatus Chlorohelix</taxon>
    </lineage>
</organism>
<dbReference type="InterPro" id="IPR011256">
    <property type="entry name" value="Reg_factor_effector_dom_sf"/>
</dbReference>
<feature type="domain" description="GyrI-like small molecule binding" evidence="1">
    <location>
        <begin position="22"/>
        <end position="199"/>
    </location>
</feature>
<dbReference type="InterPro" id="IPR008319">
    <property type="entry name" value="GyrI-like_CCH_Lin2189-like"/>
</dbReference>